<dbReference type="PROSITE" id="PS50088">
    <property type="entry name" value="ANK_REPEAT"/>
    <property type="match status" value="1"/>
</dbReference>
<feature type="non-terminal residue" evidence="13">
    <location>
        <position position="1"/>
    </location>
</feature>
<dbReference type="Pfam" id="PF08344">
    <property type="entry name" value="TRP_2"/>
    <property type="match status" value="1"/>
</dbReference>
<evidence type="ECO:0000256" key="10">
    <source>
        <dbReference type="PROSITE-ProRule" id="PRU00023"/>
    </source>
</evidence>
<dbReference type="SUPFAM" id="SSF48403">
    <property type="entry name" value="Ankyrin repeat"/>
    <property type="match status" value="1"/>
</dbReference>
<dbReference type="Pfam" id="PF00023">
    <property type="entry name" value="Ank"/>
    <property type="match status" value="1"/>
</dbReference>
<evidence type="ECO:0000256" key="8">
    <source>
        <dbReference type="ARBA" id="ARBA00023136"/>
    </source>
</evidence>
<evidence type="ECO:0000256" key="1">
    <source>
        <dbReference type="ARBA" id="ARBA00004141"/>
    </source>
</evidence>
<proteinExistence type="predicted"/>
<dbReference type="Pfam" id="PF12796">
    <property type="entry name" value="Ank_2"/>
    <property type="match status" value="1"/>
</dbReference>
<gene>
    <name evidence="13" type="ORF">L9F63_002410</name>
</gene>
<dbReference type="EMBL" id="JASPKZ010007249">
    <property type="protein sequence ID" value="KAJ9585773.1"/>
    <property type="molecule type" value="Genomic_DNA"/>
</dbReference>
<dbReference type="InterPro" id="IPR002110">
    <property type="entry name" value="Ankyrin_rpt"/>
</dbReference>
<evidence type="ECO:0000256" key="5">
    <source>
        <dbReference type="ARBA" id="ARBA00022989"/>
    </source>
</evidence>
<dbReference type="InterPro" id="IPR002153">
    <property type="entry name" value="TRPC_channel"/>
</dbReference>
<dbReference type="GO" id="GO:0034703">
    <property type="term" value="C:cation channel complex"/>
    <property type="evidence" value="ECO:0007669"/>
    <property type="project" value="TreeGrafter"/>
</dbReference>
<evidence type="ECO:0000259" key="12">
    <source>
        <dbReference type="SMART" id="SM01420"/>
    </source>
</evidence>
<feature type="repeat" description="ANK" evidence="10">
    <location>
        <begin position="89"/>
        <end position="121"/>
    </location>
</feature>
<keyword evidence="3 11" id="KW-0812">Transmembrane</keyword>
<keyword evidence="14" id="KW-1185">Reference proteome</keyword>
<dbReference type="Pfam" id="PF00520">
    <property type="entry name" value="Ion_trans"/>
    <property type="match status" value="1"/>
</dbReference>
<evidence type="ECO:0000256" key="4">
    <source>
        <dbReference type="ARBA" id="ARBA00022737"/>
    </source>
</evidence>
<comment type="caution">
    <text evidence="13">The sequence shown here is derived from an EMBL/GenBank/DDBJ whole genome shotgun (WGS) entry which is preliminary data.</text>
</comment>
<dbReference type="InterPro" id="IPR005821">
    <property type="entry name" value="Ion_trans_dom"/>
</dbReference>
<reference evidence="13" key="2">
    <citation type="submission" date="2023-05" db="EMBL/GenBank/DDBJ databases">
        <authorList>
            <person name="Fouks B."/>
        </authorList>
    </citation>
    <scope>NUCLEOTIDE SEQUENCE</scope>
    <source>
        <strain evidence="13">Stay&amp;Tobe</strain>
        <tissue evidence="13">Testes</tissue>
    </source>
</reference>
<dbReference type="SMART" id="SM01420">
    <property type="entry name" value="TRP_2"/>
    <property type="match status" value="1"/>
</dbReference>
<dbReference type="InterPro" id="IPR036770">
    <property type="entry name" value="Ankyrin_rpt-contain_sf"/>
</dbReference>
<dbReference type="GO" id="GO:0051480">
    <property type="term" value="P:regulation of cytosolic calcium ion concentration"/>
    <property type="evidence" value="ECO:0007669"/>
    <property type="project" value="TreeGrafter"/>
</dbReference>
<keyword evidence="7" id="KW-0406">Ion transport</keyword>
<evidence type="ECO:0000256" key="9">
    <source>
        <dbReference type="ARBA" id="ARBA00023303"/>
    </source>
</evidence>
<dbReference type="GO" id="GO:0015279">
    <property type="term" value="F:store-operated calcium channel activity"/>
    <property type="evidence" value="ECO:0007669"/>
    <property type="project" value="TreeGrafter"/>
</dbReference>
<reference evidence="13" key="1">
    <citation type="journal article" date="2023" name="IScience">
        <title>Live-bearing cockroach genome reveals convergent evolutionary mechanisms linked to viviparity in insects and beyond.</title>
        <authorList>
            <person name="Fouks B."/>
            <person name="Harrison M.C."/>
            <person name="Mikhailova A.A."/>
            <person name="Marchal E."/>
            <person name="English S."/>
            <person name="Carruthers M."/>
            <person name="Jennings E.C."/>
            <person name="Chiamaka E.L."/>
            <person name="Frigard R.A."/>
            <person name="Pippel M."/>
            <person name="Attardo G.M."/>
            <person name="Benoit J.B."/>
            <person name="Bornberg-Bauer E."/>
            <person name="Tobe S.S."/>
        </authorList>
    </citation>
    <scope>NUCLEOTIDE SEQUENCE</scope>
    <source>
        <strain evidence="13">Stay&amp;Tobe</strain>
    </source>
</reference>
<dbReference type="AlphaFoldDB" id="A0AAD7ZTX3"/>
<feature type="transmembrane region" description="Helical" evidence="11">
    <location>
        <begin position="310"/>
        <end position="333"/>
    </location>
</feature>
<evidence type="ECO:0000256" key="3">
    <source>
        <dbReference type="ARBA" id="ARBA00022692"/>
    </source>
</evidence>
<evidence type="ECO:0000313" key="13">
    <source>
        <dbReference type="EMBL" id="KAJ9585773.1"/>
    </source>
</evidence>
<keyword evidence="6 10" id="KW-0040">ANK repeat</keyword>
<dbReference type="PANTHER" id="PTHR10117">
    <property type="entry name" value="TRANSIENT RECEPTOR POTENTIAL CHANNEL"/>
    <property type="match status" value="1"/>
</dbReference>
<evidence type="ECO:0000256" key="7">
    <source>
        <dbReference type="ARBA" id="ARBA00023065"/>
    </source>
</evidence>
<evidence type="ECO:0000256" key="11">
    <source>
        <dbReference type="SAM" id="Phobius"/>
    </source>
</evidence>
<feature type="transmembrane region" description="Helical" evidence="11">
    <location>
        <begin position="426"/>
        <end position="450"/>
    </location>
</feature>
<evidence type="ECO:0000313" key="14">
    <source>
        <dbReference type="Proteomes" id="UP001233999"/>
    </source>
</evidence>
<dbReference type="GO" id="GO:0005886">
    <property type="term" value="C:plasma membrane"/>
    <property type="evidence" value="ECO:0007669"/>
    <property type="project" value="TreeGrafter"/>
</dbReference>
<feature type="transmembrane region" description="Helical" evidence="11">
    <location>
        <begin position="383"/>
        <end position="406"/>
    </location>
</feature>
<dbReference type="PANTHER" id="PTHR10117:SF54">
    <property type="entry name" value="TRANSIENT RECEPTOR POTENTIAL-GAMMA PROTEIN"/>
    <property type="match status" value="1"/>
</dbReference>
<accession>A0AAD7ZTX3</accession>
<feature type="domain" description="Transient receptor ion channel" evidence="12">
    <location>
        <begin position="124"/>
        <end position="186"/>
    </location>
</feature>
<evidence type="ECO:0000256" key="2">
    <source>
        <dbReference type="ARBA" id="ARBA00022448"/>
    </source>
</evidence>
<keyword evidence="2" id="KW-0813">Transport</keyword>
<keyword evidence="8 11" id="KW-0472">Membrane</keyword>
<protein>
    <recommendedName>
        <fullName evidence="12">Transient receptor ion channel domain-containing protein</fullName>
    </recommendedName>
</protein>
<name>A0AAD7ZTX3_DIPPU</name>
<evidence type="ECO:0000256" key="6">
    <source>
        <dbReference type="ARBA" id="ARBA00023043"/>
    </source>
</evidence>
<keyword evidence="9" id="KW-0407">Ion channel</keyword>
<keyword evidence="5 11" id="KW-1133">Transmembrane helix</keyword>
<sequence length="485" mass="55336">MLESINVDKNCMDPMGRSALALAIINEDLPMVELLLTNGVKARDALLHAITEEFVEAVELLLAHEDVVIASGKEHSWVGLPQETCNFSSDITPLMLAAQLDRFEIVRLLLDRGATLPMPHDIRCGCPQCVISLTKDTVHHSQSRMNAFRALASPSLICLTAIDPINTAFQLSWELRRLGDLEHEFRSEYKDLKKKCKLFATALLDHTRSSHELEVILNYDPDEPVLKSDGRMTLRRLRLAVKLHQKEFVTHPNVQQLLASIWYDGLPGFRRKSPEFQFFETLKIAISFPILSLIYMIAPTSNQGQKMKKPFIKFICHSASYITFVILLIWVSLDKNEHHDKQPRVSELLIFAWLCGMIKLEFKKILAEENRKEYLKDMWKVMDIGTICLYIIVVILRVLAFYKIGVISGNDEPIRSSVCWNPKVDVIVLSECLLSAANIFSCLRMVYIFSVSPYLGPMQVSLSRMVVDMVRFFLLFVLVLFAFAC</sequence>
<dbReference type="InterPro" id="IPR013555">
    <property type="entry name" value="TRP_dom"/>
</dbReference>
<feature type="transmembrane region" description="Helical" evidence="11">
    <location>
        <begin position="462"/>
        <end position="484"/>
    </location>
</feature>
<dbReference type="SMART" id="SM00248">
    <property type="entry name" value="ANK"/>
    <property type="match status" value="2"/>
</dbReference>
<feature type="transmembrane region" description="Helical" evidence="11">
    <location>
        <begin position="278"/>
        <end position="298"/>
    </location>
</feature>
<dbReference type="Proteomes" id="UP001233999">
    <property type="component" value="Unassembled WGS sequence"/>
</dbReference>
<comment type="subcellular location">
    <subcellularLocation>
        <location evidence="1">Membrane</location>
        <topology evidence="1">Multi-pass membrane protein</topology>
    </subcellularLocation>
</comment>
<keyword evidence="4" id="KW-0677">Repeat</keyword>
<dbReference type="PROSITE" id="PS50297">
    <property type="entry name" value="ANK_REP_REGION"/>
    <property type="match status" value="1"/>
</dbReference>
<dbReference type="GO" id="GO:0070679">
    <property type="term" value="F:inositol 1,4,5 trisphosphate binding"/>
    <property type="evidence" value="ECO:0007669"/>
    <property type="project" value="TreeGrafter"/>
</dbReference>
<organism evidence="13 14">
    <name type="scientific">Diploptera punctata</name>
    <name type="common">Pacific beetle cockroach</name>
    <dbReference type="NCBI Taxonomy" id="6984"/>
    <lineage>
        <taxon>Eukaryota</taxon>
        <taxon>Metazoa</taxon>
        <taxon>Ecdysozoa</taxon>
        <taxon>Arthropoda</taxon>
        <taxon>Hexapoda</taxon>
        <taxon>Insecta</taxon>
        <taxon>Pterygota</taxon>
        <taxon>Neoptera</taxon>
        <taxon>Polyneoptera</taxon>
        <taxon>Dictyoptera</taxon>
        <taxon>Blattodea</taxon>
        <taxon>Blaberoidea</taxon>
        <taxon>Blaberidae</taxon>
        <taxon>Diplopterinae</taxon>
        <taxon>Diploptera</taxon>
    </lineage>
</organism>
<dbReference type="Gene3D" id="1.25.40.20">
    <property type="entry name" value="Ankyrin repeat-containing domain"/>
    <property type="match status" value="1"/>
</dbReference>